<protein>
    <submittedName>
        <fullName evidence="1">Uncharacterized protein</fullName>
    </submittedName>
</protein>
<sequence length="133" mass="14950">MLTPEWIDLIRSLRNNGIAITAVAAADRNSTTTTTTTTHVAVHVRRGDISPCKYFRRYYPNSFYLDLIDAAILANDPNATITIYTEDEAYESVQDFLDRGYRVVCGGNVHQVWAEMDTQYDVLITSASTFSCL</sequence>
<evidence type="ECO:0000313" key="1">
    <source>
        <dbReference type="EMBL" id="CAD9285710.1"/>
    </source>
</evidence>
<name>A0A7S1Y730_9STRA</name>
<dbReference type="AlphaFoldDB" id="A0A7S1Y730"/>
<gene>
    <name evidence="1" type="ORF">GOCE00092_LOCUS14332</name>
</gene>
<reference evidence="1" key="1">
    <citation type="submission" date="2021-01" db="EMBL/GenBank/DDBJ databases">
        <authorList>
            <person name="Corre E."/>
            <person name="Pelletier E."/>
            <person name="Niang G."/>
            <person name="Scheremetjew M."/>
            <person name="Finn R."/>
            <person name="Kale V."/>
            <person name="Holt S."/>
            <person name="Cochrane G."/>
            <person name="Meng A."/>
            <person name="Brown T."/>
            <person name="Cohen L."/>
        </authorList>
    </citation>
    <scope>NUCLEOTIDE SEQUENCE</scope>
    <source>
        <strain evidence="1">CCMP 410</strain>
    </source>
</reference>
<proteinExistence type="predicted"/>
<organism evidence="1">
    <name type="scientific">Grammatophora oceanica</name>
    <dbReference type="NCBI Taxonomy" id="210454"/>
    <lineage>
        <taxon>Eukaryota</taxon>
        <taxon>Sar</taxon>
        <taxon>Stramenopiles</taxon>
        <taxon>Ochrophyta</taxon>
        <taxon>Bacillariophyta</taxon>
        <taxon>Fragilariophyceae</taxon>
        <taxon>Fragilariophycidae</taxon>
        <taxon>Rhabdonematales</taxon>
        <taxon>Grammatophoraceae</taxon>
        <taxon>Grammatophora</taxon>
    </lineage>
</organism>
<accession>A0A7S1Y730</accession>
<dbReference type="EMBL" id="HBGK01027664">
    <property type="protein sequence ID" value="CAD9285710.1"/>
    <property type="molecule type" value="Transcribed_RNA"/>
</dbReference>